<evidence type="ECO:0000313" key="1">
    <source>
        <dbReference type="EMBL" id="ATQ70673.1"/>
    </source>
</evidence>
<dbReference type="KEGG" id="mtw:CQW49_22090"/>
<geneLocation type="plasmid" evidence="2">
    <name>pob3b1</name>
</geneLocation>
<accession>A0A2D2D6S3</accession>
<proteinExistence type="predicted"/>
<sequence>MTGNDSRRGAPPRSGHNERLFLAVLQTGLSPAETIGDWRAQRRNACCIGHVDLLARPSSGAL</sequence>
<organism evidence="1 2">
    <name type="scientific">Methylosinus trichosporium (strain ATCC 35070 / NCIMB 11131 / UNIQEM 75 / OB3b)</name>
    <dbReference type="NCBI Taxonomy" id="595536"/>
    <lineage>
        <taxon>Bacteria</taxon>
        <taxon>Pseudomonadati</taxon>
        <taxon>Pseudomonadota</taxon>
        <taxon>Alphaproteobacteria</taxon>
        <taxon>Hyphomicrobiales</taxon>
        <taxon>Methylocystaceae</taxon>
        <taxon>Methylosinus</taxon>
    </lineage>
</organism>
<gene>
    <name evidence="1" type="ORF">CQW49_22090</name>
</gene>
<dbReference type="AlphaFoldDB" id="A0A2D2D6S3"/>
<dbReference type="EMBL" id="CP023738">
    <property type="protein sequence ID" value="ATQ70673.1"/>
    <property type="molecule type" value="Genomic_DNA"/>
</dbReference>
<evidence type="ECO:0000313" key="2">
    <source>
        <dbReference type="Proteomes" id="UP000230709"/>
    </source>
</evidence>
<dbReference type="Proteomes" id="UP000230709">
    <property type="component" value="Plasmid pOB3b1"/>
</dbReference>
<reference evidence="2" key="1">
    <citation type="submission" date="2017-10" db="EMBL/GenBank/DDBJ databases">
        <title>Completed PacBio SMRT sequence of Methylosinus trichosporium OB3b reveals presence of a third large plasmid.</title>
        <authorList>
            <person name="Charles T.C."/>
            <person name="Lynch M.D.J."/>
            <person name="Heil J.R."/>
            <person name="Cheng J."/>
        </authorList>
    </citation>
    <scope>NUCLEOTIDE SEQUENCE [LARGE SCALE GENOMIC DNA]</scope>
    <source>
        <strain evidence="2">OB3b</strain>
        <plasmid evidence="2">pob3b1</plasmid>
    </source>
</reference>
<keyword evidence="2" id="KW-1185">Reference proteome</keyword>
<keyword evidence="1" id="KW-0614">Plasmid</keyword>
<protein>
    <submittedName>
        <fullName evidence="1">Uncharacterized protein</fullName>
    </submittedName>
</protein>
<name>A0A2D2D6S3_METT3</name>